<dbReference type="EMBL" id="MF668287">
    <property type="protein sequence ID" value="ASZ74447.1"/>
    <property type="molecule type" value="Genomic_DNA"/>
</dbReference>
<sequence>MYVVQWPKIGVIKAGFSCNQRWRSFVLRGAEVVDLIAFDTSSDAFEFESVVLDALRKACLPAFPDWKSAEPYLGKAGGGWAECFLLPPGKKAMDLLLETDWQAV</sequence>
<reference evidence="2" key="1">
    <citation type="submission" date="2017-08" db="EMBL/GenBank/DDBJ databases">
        <authorList>
            <person name="de Groot N.N."/>
        </authorList>
    </citation>
    <scope>NUCLEOTIDE SEQUENCE [LARGE SCALE GENOMIC DNA]</scope>
</reference>
<proteinExistence type="predicted"/>
<protein>
    <submittedName>
        <fullName evidence="1">Uncharacterized protein</fullName>
    </submittedName>
</protein>
<dbReference type="Proteomes" id="UP000225595">
    <property type="component" value="Segment"/>
</dbReference>
<evidence type="ECO:0000313" key="2">
    <source>
        <dbReference type="Proteomes" id="UP000225595"/>
    </source>
</evidence>
<keyword evidence="2" id="KW-1185">Reference proteome</keyword>
<evidence type="ECO:0000313" key="1">
    <source>
        <dbReference type="EMBL" id="ASZ74447.1"/>
    </source>
</evidence>
<accession>A0A249XRT3</accession>
<gene>
    <name evidence="1" type="ORF">SEA_WACHHUND_73</name>
</gene>
<name>A0A249XRT3_9CAUD</name>
<organism evidence="1 2">
    <name type="scientific">Mycobacterium phage Wachhund</name>
    <dbReference type="NCBI Taxonomy" id="2027903"/>
    <lineage>
        <taxon>Viruses</taxon>
        <taxon>Duplodnaviria</taxon>
        <taxon>Heunggongvirae</taxon>
        <taxon>Uroviricota</taxon>
        <taxon>Caudoviricetes</taxon>
        <taxon>Gracegardnervirinae</taxon>
        <taxon>Cheoctovirus</taxon>
        <taxon>Cheoctovirus wachhund</taxon>
    </lineage>
</organism>